<reference evidence="3" key="1">
    <citation type="journal article" date="2020" name="Stud. Mycol.">
        <title>101 Dothideomycetes genomes: a test case for predicting lifestyles and emergence of pathogens.</title>
        <authorList>
            <person name="Haridas S."/>
            <person name="Albert R."/>
            <person name="Binder M."/>
            <person name="Bloem J."/>
            <person name="Labutti K."/>
            <person name="Salamov A."/>
            <person name="Andreopoulos B."/>
            <person name="Baker S."/>
            <person name="Barry K."/>
            <person name="Bills G."/>
            <person name="Bluhm B."/>
            <person name="Cannon C."/>
            <person name="Castanera R."/>
            <person name="Culley D."/>
            <person name="Daum C."/>
            <person name="Ezra D."/>
            <person name="Gonzalez J."/>
            <person name="Henrissat B."/>
            <person name="Kuo A."/>
            <person name="Liang C."/>
            <person name="Lipzen A."/>
            <person name="Lutzoni F."/>
            <person name="Magnuson J."/>
            <person name="Mondo S."/>
            <person name="Nolan M."/>
            <person name="Ohm R."/>
            <person name="Pangilinan J."/>
            <person name="Park H.-J."/>
            <person name="Ramirez L."/>
            <person name="Alfaro M."/>
            <person name="Sun H."/>
            <person name="Tritt A."/>
            <person name="Yoshinaga Y."/>
            <person name="Zwiers L.-H."/>
            <person name="Turgeon B."/>
            <person name="Goodwin S."/>
            <person name="Spatafora J."/>
            <person name="Crous P."/>
            <person name="Grigoriev I."/>
        </authorList>
    </citation>
    <scope>NUCLEOTIDE SEQUENCE</scope>
    <source>
        <strain evidence="3">CBS 122368</strain>
    </source>
</reference>
<protein>
    <submittedName>
        <fullName evidence="3">Alpha/beta-hydrolase</fullName>
    </submittedName>
</protein>
<dbReference type="GeneID" id="54581655"/>
<dbReference type="Pfam" id="PF07859">
    <property type="entry name" value="Abhydrolase_3"/>
    <property type="match status" value="1"/>
</dbReference>
<keyword evidence="4" id="KW-1185">Reference proteome</keyword>
<dbReference type="SUPFAM" id="SSF53474">
    <property type="entry name" value="alpha/beta-Hydrolases"/>
    <property type="match status" value="1"/>
</dbReference>
<dbReference type="Gene3D" id="3.40.50.1820">
    <property type="entry name" value="alpha/beta hydrolase"/>
    <property type="match status" value="1"/>
</dbReference>
<accession>A0A6A6IQ51</accession>
<proteinExistence type="predicted"/>
<sequence>MAHLTREEVLRTGAPAPEYRKAYEARPIDLQGKNIFETRANRAAHLQKLRHLYPIPGPIPDEVVETMHDVPTRDGSSIRVRVYQPVRGPPDGGSPLVMMYHEGGWSMGDLTDEDLNCRMFARDLGCVCVNVEYRLAPEHKFPTGVNDCWDALKWATANAPTLKATPTRGLIVGGASAGGNIAAVLALHSRDTHLSPPITGQYLCVPALLPHEKVPARFAHLYKSRFESTSDPVLKRLNASAIVEIYGPDSNSPLWDPFNHPKGHAGAPKAFFQVGGLDPLRDEAVLYDRVLRESGVLTRFELYGGYGHMWWTNYPTLDSSKRFVEDTLRGMKWLLED</sequence>
<dbReference type="PANTHER" id="PTHR48081:SF8">
    <property type="entry name" value="ALPHA_BETA HYDROLASE FOLD-3 DOMAIN-CONTAINING PROTEIN-RELATED"/>
    <property type="match status" value="1"/>
</dbReference>
<evidence type="ECO:0000259" key="2">
    <source>
        <dbReference type="Pfam" id="PF07859"/>
    </source>
</evidence>
<evidence type="ECO:0000313" key="3">
    <source>
        <dbReference type="EMBL" id="KAF2251623.1"/>
    </source>
</evidence>
<dbReference type="EMBL" id="ML987192">
    <property type="protein sequence ID" value="KAF2251623.1"/>
    <property type="molecule type" value="Genomic_DNA"/>
</dbReference>
<evidence type="ECO:0000256" key="1">
    <source>
        <dbReference type="ARBA" id="ARBA00022801"/>
    </source>
</evidence>
<dbReference type="InterPro" id="IPR050300">
    <property type="entry name" value="GDXG_lipolytic_enzyme"/>
</dbReference>
<dbReference type="GO" id="GO:0016787">
    <property type="term" value="F:hydrolase activity"/>
    <property type="evidence" value="ECO:0007669"/>
    <property type="project" value="UniProtKB-KW"/>
</dbReference>
<dbReference type="RefSeq" id="XP_033686627.1">
    <property type="nucleotide sequence ID" value="XM_033828325.1"/>
</dbReference>
<keyword evidence="1 3" id="KW-0378">Hydrolase</keyword>
<dbReference type="PANTHER" id="PTHR48081">
    <property type="entry name" value="AB HYDROLASE SUPERFAMILY PROTEIN C4A8.06C"/>
    <property type="match status" value="1"/>
</dbReference>
<dbReference type="InterPro" id="IPR013094">
    <property type="entry name" value="AB_hydrolase_3"/>
</dbReference>
<dbReference type="InterPro" id="IPR029058">
    <property type="entry name" value="AB_hydrolase_fold"/>
</dbReference>
<feature type="domain" description="Alpha/beta hydrolase fold-3" evidence="2">
    <location>
        <begin position="97"/>
        <end position="311"/>
    </location>
</feature>
<name>A0A6A6IQ51_9PLEO</name>
<gene>
    <name evidence="3" type="ORF">BU26DRAFT_516412</name>
</gene>
<organism evidence="3 4">
    <name type="scientific">Trematosphaeria pertusa</name>
    <dbReference type="NCBI Taxonomy" id="390896"/>
    <lineage>
        <taxon>Eukaryota</taxon>
        <taxon>Fungi</taxon>
        <taxon>Dikarya</taxon>
        <taxon>Ascomycota</taxon>
        <taxon>Pezizomycotina</taxon>
        <taxon>Dothideomycetes</taxon>
        <taxon>Pleosporomycetidae</taxon>
        <taxon>Pleosporales</taxon>
        <taxon>Massarineae</taxon>
        <taxon>Trematosphaeriaceae</taxon>
        <taxon>Trematosphaeria</taxon>
    </lineage>
</organism>
<evidence type="ECO:0000313" key="4">
    <source>
        <dbReference type="Proteomes" id="UP000800094"/>
    </source>
</evidence>
<dbReference type="AlphaFoldDB" id="A0A6A6IQ51"/>
<dbReference type="Proteomes" id="UP000800094">
    <property type="component" value="Unassembled WGS sequence"/>
</dbReference>
<dbReference type="OrthoDB" id="408631at2759"/>